<evidence type="ECO:0000313" key="19">
    <source>
        <dbReference type="EMBL" id="KTW27090.1"/>
    </source>
</evidence>
<dbReference type="VEuPathDB" id="FungiDB:T552_02582"/>
<dbReference type="InterPro" id="IPR027417">
    <property type="entry name" value="P-loop_NTPase"/>
</dbReference>
<evidence type="ECO:0000256" key="9">
    <source>
        <dbReference type="ARBA" id="ARBA00023242"/>
    </source>
</evidence>
<dbReference type="Pfam" id="PF00270">
    <property type="entry name" value="DEAD"/>
    <property type="match status" value="1"/>
</dbReference>
<dbReference type="PROSITE" id="PS00039">
    <property type="entry name" value="DEAD_ATP_HELICASE"/>
    <property type="match status" value="1"/>
</dbReference>
<gene>
    <name evidence="19" type="ORF">T552_02582</name>
</gene>
<keyword evidence="14" id="KW-0175">Coiled coil</keyword>
<dbReference type="SMART" id="SM00490">
    <property type="entry name" value="HELICc"/>
    <property type="match status" value="1"/>
</dbReference>
<keyword evidence="3" id="KW-0507">mRNA processing</keyword>
<dbReference type="EC" id="3.6.4.13" evidence="2"/>
<sequence length="812" mass="92320">MNINKDMNSLLEEESSERYVNNIDKAPSLPIIYPPPLPKENLELSGGSQNDIEVDRMKESFYKKMICTKTQTLGMFEGLGKSHEMEDVMKHNKNTLKEGSKGSIISELRKNGPLSIEELLKKEKELASINRPKFLTRKQREEIALEKRRLEVKKKRQYIDKMNSNLSTDFYPKDGTNVMSDRNETNGYTNGTKTIYTESKNMRKEMTKGYESSKSSLKKNDEKFELAVEEKELEDIRKRYLGATENKKKRRRTAERKFVFDWDNTEDTSIDVNPIYLNRHSAQFLGRGRLGGFDDKDNKDYTSSYINVLSRSSNEEDRDRAKQLMEMEYKKSSRISWDDVHWSEKPLELMKERDWRIFREDFNISSRGGSIPNPIRNWKESGLPKVILDIIKAVGYKEPSPIQRAAIPIGLQNRDIIGIAETGSGKTASFVLPMLVYISTLPPLNEHNKNDGPYAIILAPTRELAQQIETETKKFCISMGFVCVSIVGGHKIEEQAFNLRDGVHIVIATPGRLLDCLERRVLVLSQCAYVVLDEADRMIDMGFEEAVNKLLDALPVRNQKPNNDDAENPALMSKLIGGKVRFRQTVMFSATMPPAVEKLAKKYLRRPAIVTIGNAGQAVDTVVQIVEMMNTEDKKKRRLEELLNSNDYSPPVIIFINQRRSCDALAKSLTRIGWNAVALHGGKSQEQRESALSQLRSGEADCLVATDLAGRGIDVADVSLVVNYNMAKNIEDYTHRVGRTGRAGKSGTAITFLTPEDTEIMYDLKQAISKSSISKVPDWLKMHEAAQRKPDKQPAKKTADELLFQVPHGRWY</sequence>
<dbReference type="CDD" id="cd17945">
    <property type="entry name" value="DEADc_DDX23"/>
    <property type="match status" value="1"/>
</dbReference>
<feature type="domain" description="Helicase ATP-binding" evidence="16">
    <location>
        <begin position="407"/>
        <end position="610"/>
    </location>
</feature>
<dbReference type="InterPro" id="IPR014014">
    <property type="entry name" value="RNA_helicase_DEAD_Q_motif"/>
</dbReference>
<dbReference type="GO" id="GO:0003724">
    <property type="term" value="F:RNA helicase activity"/>
    <property type="evidence" value="ECO:0007669"/>
    <property type="project" value="UniProtKB-EC"/>
</dbReference>
<dbReference type="GO" id="GO:0005634">
    <property type="term" value="C:nucleus"/>
    <property type="evidence" value="ECO:0007669"/>
    <property type="project" value="UniProtKB-SubCell"/>
</dbReference>
<dbReference type="Proteomes" id="UP000054454">
    <property type="component" value="Unassembled WGS sequence"/>
</dbReference>
<comment type="catalytic activity">
    <reaction evidence="12">
        <text>ATP + H2O = ADP + phosphate + H(+)</text>
        <dbReference type="Rhea" id="RHEA:13065"/>
        <dbReference type="ChEBI" id="CHEBI:15377"/>
        <dbReference type="ChEBI" id="CHEBI:15378"/>
        <dbReference type="ChEBI" id="CHEBI:30616"/>
        <dbReference type="ChEBI" id="CHEBI:43474"/>
        <dbReference type="ChEBI" id="CHEBI:456216"/>
        <dbReference type="EC" id="3.6.4.13"/>
    </reaction>
</comment>
<dbReference type="InterPro" id="IPR000629">
    <property type="entry name" value="RNA-helicase_DEAD-box_CS"/>
</dbReference>
<dbReference type="InterPro" id="IPR011545">
    <property type="entry name" value="DEAD/DEAH_box_helicase_dom"/>
</dbReference>
<evidence type="ECO:0000256" key="13">
    <source>
        <dbReference type="PROSITE-ProRule" id="PRU00552"/>
    </source>
</evidence>
<feature type="compositionally biased region" description="Polar residues" evidence="15">
    <location>
        <begin position="177"/>
        <end position="193"/>
    </location>
</feature>
<keyword evidence="9" id="KW-0539">Nucleus</keyword>
<evidence type="ECO:0000256" key="4">
    <source>
        <dbReference type="ARBA" id="ARBA00022741"/>
    </source>
</evidence>
<dbReference type="PROSITE" id="PS51192">
    <property type="entry name" value="HELICASE_ATP_BIND_1"/>
    <property type="match status" value="1"/>
</dbReference>
<comment type="subcellular location">
    <subcellularLocation>
        <location evidence="1">Nucleus</location>
    </subcellularLocation>
</comment>
<dbReference type="GeneID" id="28937319"/>
<evidence type="ECO:0000256" key="8">
    <source>
        <dbReference type="ARBA" id="ARBA00023187"/>
    </source>
</evidence>
<evidence type="ECO:0000313" key="20">
    <source>
        <dbReference type="Proteomes" id="UP000054454"/>
    </source>
</evidence>
<dbReference type="PANTHER" id="PTHR47958">
    <property type="entry name" value="ATP-DEPENDENT RNA HELICASE DBP3"/>
    <property type="match status" value="1"/>
</dbReference>
<evidence type="ECO:0000256" key="11">
    <source>
        <dbReference type="ARBA" id="ARBA00038719"/>
    </source>
</evidence>
<organism evidence="19 20">
    <name type="scientific">Pneumocystis carinii (strain B80)</name>
    <name type="common">Rat pneumocystis pneumonia agent</name>
    <name type="synonym">Pneumocystis carinii f. sp. carinii</name>
    <dbReference type="NCBI Taxonomy" id="1408658"/>
    <lineage>
        <taxon>Eukaryota</taxon>
        <taxon>Fungi</taxon>
        <taxon>Dikarya</taxon>
        <taxon>Ascomycota</taxon>
        <taxon>Taphrinomycotina</taxon>
        <taxon>Pneumocystomycetes</taxon>
        <taxon>Pneumocystaceae</taxon>
        <taxon>Pneumocystis</taxon>
    </lineage>
</organism>
<evidence type="ECO:0000256" key="7">
    <source>
        <dbReference type="ARBA" id="ARBA00022840"/>
    </source>
</evidence>
<keyword evidence="8" id="KW-0508">mRNA splicing</keyword>
<evidence type="ECO:0000256" key="6">
    <source>
        <dbReference type="ARBA" id="ARBA00022806"/>
    </source>
</evidence>
<dbReference type="RefSeq" id="XP_018225281.1">
    <property type="nucleotide sequence ID" value="XM_018371116.1"/>
</dbReference>
<dbReference type="Pfam" id="PF25430">
    <property type="entry name" value="DDX23"/>
    <property type="match status" value="1"/>
</dbReference>
<dbReference type="Gene3D" id="3.40.50.300">
    <property type="entry name" value="P-loop containing nucleotide triphosphate hydrolases"/>
    <property type="match status" value="2"/>
</dbReference>
<comment type="subunit">
    <text evidence="11">Component of the U5 snRNP complex.</text>
</comment>
<dbReference type="SMART" id="SM00487">
    <property type="entry name" value="DEXDc"/>
    <property type="match status" value="1"/>
</dbReference>
<dbReference type="FunFam" id="3.40.50.300:FF:000322">
    <property type="entry name" value="probable ATP-dependent RNA helicase DDX23"/>
    <property type="match status" value="1"/>
</dbReference>
<protein>
    <recommendedName>
        <fullName evidence="2">RNA helicase</fullName>
        <ecNumber evidence="2">3.6.4.13</ecNumber>
    </recommendedName>
</protein>
<evidence type="ECO:0000259" key="16">
    <source>
        <dbReference type="PROSITE" id="PS51192"/>
    </source>
</evidence>
<evidence type="ECO:0000256" key="3">
    <source>
        <dbReference type="ARBA" id="ARBA00022664"/>
    </source>
</evidence>
<comment type="caution">
    <text evidence="19">The sequence shown here is derived from an EMBL/GenBank/DDBJ whole genome shotgun (WGS) entry which is preliminary data.</text>
</comment>
<dbReference type="GO" id="GO:0016787">
    <property type="term" value="F:hydrolase activity"/>
    <property type="evidence" value="ECO:0007669"/>
    <property type="project" value="UniProtKB-KW"/>
</dbReference>
<keyword evidence="5" id="KW-0378">Hydrolase</keyword>
<evidence type="ECO:0000256" key="15">
    <source>
        <dbReference type="SAM" id="MobiDB-lite"/>
    </source>
</evidence>
<dbReference type="CDD" id="cd18787">
    <property type="entry name" value="SF2_C_DEAD"/>
    <property type="match status" value="1"/>
</dbReference>
<feature type="coiled-coil region" evidence="14">
    <location>
        <begin position="219"/>
        <end position="246"/>
    </location>
</feature>
<dbReference type="Pfam" id="PF00271">
    <property type="entry name" value="Helicase_C"/>
    <property type="match status" value="1"/>
</dbReference>
<proteinExistence type="inferred from homology"/>
<reference evidence="20" key="1">
    <citation type="journal article" date="2016" name="Nat. Commun.">
        <title>Genome analysis of three Pneumocystis species reveals adaptation mechanisms to life exclusively in mammalian hosts.</title>
        <authorList>
            <person name="Ma L."/>
            <person name="Chen Z."/>
            <person name="Huang D.W."/>
            <person name="Kutty G."/>
            <person name="Ishihara M."/>
            <person name="Wang H."/>
            <person name="Abouelleil A."/>
            <person name="Bishop L."/>
            <person name="Davey E."/>
            <person name="Deng R."/>
            <person name="Deng X."/>
            <person name="Fan L."/>
            <person name="Fantoni G."/>
            <person name="Fitzgerald M."/>
            <person name="Gogineni E."/>
            <person name="Goldberg J.M."/>
            <person name="Handley G."/>
            <person name="Hu X."/>
            <person name="Huber C."/>
            <person name="Jiao X."/>
            <person name="Jones K."/>
            <person name="Levin J.Z."/>
            <person name="Liu Y."/>
            <person name="Macdonald P."/>
            <person name="Melnikov A."/>
            <person name="Raley C."/>
            <person name="Sassi M."/>
            <person name="Sherman B.T."/>
            <person name="Song X."/>
            <person name="Sykes S."/>
            <person name="Tran B."/>
            <person name="Walsh L."/>
            <person name="Xia Y."/>
            <person name="Yang J."/>
            <person name="Young S."/>
            <person name="Zeng Q."/>
            <person name="Zheng X."/>
            <person name="Stephens R."/>
            <person name="Nusbaum C."/>
            <person name="Birren B.W."/>
            <person name="Azadi P."/>
            <person name="Lempicki R.A."/>
            <person name="Cuomo C.A."/>
            <person name="Kovacs J.A."/>
        </authorList>
    </citation>
    <scope>NUCLEOTIDE SEQUENCE [LARGE SCALE GENOMIC DNA]</scope>
    <source>
        <strain evidence="20">B80</strain>
    </source>
</reference>
<keyword evidence="7" id="KW-0067">ATP-binding</keyword>
<evidence type="ECO:0000256" key="12">
    <source>
        <dbReference type="ARBA" id="ARBA00047984"/>
    </source>
</evidence>
<accession>A0A0W4ZFG6</accession>
<feature type="short sequence motif" description="Q motif" evidence="13">
    <location>
        <begin position="376"/>
        <end position="404"/>
    </location>
</feature>
<dbReference type="PROSITE" id="PS51194">
    <property type="entry name" value="HELICASE_CTER"/>
    <property type="match status" value="1"/>
</dbReference>
<evidence type="ECO:0000256" key="2">
    <source>
        <dbReference type="ARBA" id="ARBA00012552"/>
    </source>
</evidence>
<dbReference type="InterPro" id="IPR001650">
    <property type="entry name" value="Helicase_C-like"/>
</dbReference>
<dbReference type="AlphaFoldDB" id="A0A0W4ZFG6"/>
<dbReference type="GO" id="GO:0008380">
    <property type="term" value="P:RNA splicing"/>
    <property type="evidence" value="ECO:0007669"/>
    <property type="project" value="UniProtKB-KW"/>
</dbReference>
<evidence type="ECO:0000256" key="1">
    <source>
        <dbReference type="ARBA" id="ARBA00004123"/>
    </source>
</evidence>
<dbReference type="InterPro" id="IPR014001">
    <property type="entry name" value="Helicase_ATP-bd"/>
</dbReference>
<keyword evidence="20" id="KW-1185">Reference proteome</keyword>
<evidence type="ECO:0000259" key="17">
    <source>
        <dbReference type="PROSITE" id="PS51194"/>
    </source>
</evidence>
<dbReference type="GO" id="GO:0003676">
    <property type="term" value="F:nucleic acid binding"/>
    <property type="evidence" value="ECO:0007669"/>
    <property type="project" value="InterPro"/>
</dbReference>
<evidence type="ECO:0000256" key="14">
    <source>
        <dbReference type="SAM" id="Coils"/>
    </source>
</evidence>
<feature type="region of interest" description="Disordered" evidence="15">
    <location>
        <begin position="171"/>
        <end position="193"/>
    </location>
</feature>
<evidence type="ECO:0000256" key="5">
    <source>
        <dbReference type="ARBA" id="ARBA00022801"/>
    </source>
</evidence>
<comment type="similarity">
    <text evidence="10">Belongs to the DEAD box helicase family. DDX23/PRP28 subfamily.</text>
</comment>
<dbReference type="GO" id="GO:0006397">
    <property type="term" value="P:mRNA processing"/>
    <property type="evidence" value="ECO:0007669"/>
    <property type="project" value="UniProtKB-KW"/>
</dbReference>
<dbReference type="GO" id="GO:0005524">
    <property type="term" value="F:ATP binding"/>
    <property type="evidence" value="ECO:0007669"/>
    <property type="project" value="UniProtKB-KW"/>
</dbReference>
<feature type="domain" description="Helicase C-terminal" evidence="17">
    <location>
        <begin position="638"/>
        <end position="784"/>
    </location>
</feature>
<dbReference type="OrthoDB" id="196131at2759"/>
<dbReference type="PROSITE" id="PS51195">
    <property type="entry name" value="Q_MOTIF"/>
    <property type="match status" value="1"/>
</dbReference>
<evidence type="ECO:0000256" key="10">
    <source>
        <dbReference type="ARBA" id="ARBA00037954"/>
    </source>
</evidence>
<evidence type="ECO:0000259" key="18">
    <source>
        <dbReference type="PROSITE" id="PS51195"/>
    </source>
</evidence>
<dbReference type="EMBL" id="LFVZ01000011">
    <property type="protein sequence ID" value="KTW27090.1"/>
    <property type="molecule type" value="Genomic_DNA"/>
</dbReference>
<feature type="domain" description="DEAD-box RNA helicase Q" evidence="18">
    <location>
        <begin position="376"/>
        <end position="404"/>
    </location>
</feature>
<name>A0A0W4ZFG6_PNEC8</name>
<keyword evidence="6" id="KW-0347">Helicase</keyword>
<dbReference type="InterPro" id="IPR057479">
    <property type="entry name" value="PRP28/DDX23-like_helical"/>
</dbReference>
<dbReference type="SUPFAM" id="SSF52540">
    <property type="entry name" value="P-loop containing nucleoside triphosphate hydrolases"/>
    <property type="match status" value="1"/>
</dbReference>
<keyword evidence="4" id="KW-0547">Nucleotide-binding</keyword>